<feature type="compositionally biased region" description="Polar residues" evidence="1">
    <location>
        <begin position="99"/>
        <end position="128"/>
    </location>
</feature>
<accession>A0A9W7TC09</accession>
<gene>
    <name evidence="2" type="ORF">IRJ41_013762</name>
</gene>
<sequence>MSEVSEKPKLTSASRGSFLHPGPRPDHHASAIKPKLRPKPLVLPPVPALPLIGPSKARQPHTSWVHSAKQKEEAGVKRCRTPDGTSFLSAVIEQTSKLYGDRSSWTPDTHSVTSHPHTNTQSTQSIMMSSAKRGQGERHELLMWMFSDVLALVFAARRHE</sequence>
<keyword evidence="3" id="KW-1185">Reference proteome</keyword>
<dbReference type="AlphaFoldDB" id="A0A9W7TC09"/>
<proteinExistence type="predicted"/>
<comment type="caution">
    <text evidence="2">The sequence shown here is derived from an EMBL/GenBank/DDBJ whole genome shotgun (WGS) entry which is preliminary data.</text>
</comment>
<feature type="region of interest" description="Disordered" evidence="1">
    <location>
        <begin position="53"/>
        <end position="82"/>
    </location>
</feature>
<protein>
    <submittedName>
        <fullName evidence="2">Flocculation protein FLO11-like</fullName>
    </submittedName>
</protein>
<evidence type="ECO:0000256" key="1">
    <source>
        <dbReference type="SAM" id="MobiDB-lite"/>
    </source>
</evidence>
<dbReference type="EMBL" id="JAFHDT010000022">
    <property type="protein sequence ID" value="KAI7793374.1"/>
    <property type="molecule type" value="Genomic_DNA"/>
</dbReference>
<organism evidence="2 3">
    <name type="scientific">Triplophysa rosa</name>
    <name type="common">Cave loach</name>
    <dbReference type="NCBI Taxonomy" id="992332"/>
    <lineage>
        <taxon>Eukaryota</taxon>
        <taxon>Metazoa</taxon>
        <taxon>Chordata</taxon>
        <taxon>Craniata</taxon>
        <taxon>Vertebrata</taxon>
        <taxon>Euteleostomi</taxon>
        <taxon>Actinopterygii</taxon>
        <taxon>Neopterygii</taxon>
        <taxon>Teleostei</taxon>
        <taxon>Ostariophysi</taxon>
        <taxon>Cypriniformes</taxon>
        <taxon>Nemacheilidae</taxon>
        <taxon>Triplophysa</taxon>
    </lineage>
</organism>
<reference evidence="2" key="1">
    <citation type="submission" date="2021-02" db="EMBL/GenBank/DDBJ databases">
        <title>Comparative genomics reveals that relaxation of natural selection precedes convergent phenotypic evolution of cavefish.</title>
        <authorList>
            <person name="Peng Z."/>
        </authorList>
    </citation>
    <scope>NUCLEOTIDE SEQUENCE</scope>
    <source>
        <tissue evidence="2">Muscle</tissue>
    </source>
</reference>
<evidence type="ECO:0000313" key="2">
    <source>
        <dbReference type="EMBL" id="KAI7793374.1"/>
    </source>
</evidence>
<evidence type="ECO:0000313" key="3">
    <source>
        <dbReference type="Proteomes" id="UP001059041"/>
    </source>
</evidence>
<dbReference type="Proteomes" id="UP001059041">
    <property type="component" value="Linkage Group LG22"/>
</dbReference>
<name>A0A9W7TC09_TRIRA</name>
<feature type="region of interest" description="Disordered" evidence="1">
    <location>
        <begin position="99"/>
        <end position="133"/>
    </location>
</feature>
<feature type="region of interest" description="Disordered" evidence="1">
    <location>
        <begin position="1"/>
        <end position="40"/>
    </location>
</feature>